<sequence>MEAVGFVKLLAAPAAKRYWSERRSARIDHVHGLMRDAIGRRRCGRFSSAWTASRMSLSSPKAIWNI</sequence>
<keyword evidence="2" id="KW-1185">Reference proteome</keyword>
<proteinExistence type="predicted"/>
<evidence type="ECO:0008006" key="3">
    <source>
        <dbReference type="Google" id="ProtNLM"/>
    </source>
</evidence>
<gene>
    <name evidence="1" type="ORF">DPM13_01000</name>
</gene>
<dbReference type="Proteomes" id="UP000249922">
    <property type="component" value="Chromosome"/>
</dbReference>
<organism evidence="1 2">
    <name type="scientific">Paracoccus mutanolyticus</name>
    <dbReference type="NCBI Taxonomy" id="1499308"/>
    <lineage>
        <taxon>Bacteria</taxon>
        <taxon>Pseudomonadati</taxon>
        <taxon>Pseudomonadota</taxon>
        <taxon>Alphaproteobacteria</taxon>
        <taxon>Rhodobacterales</taxon>
        <taxon>Paracoccaceae</taxon>
        <taxon>Paracoccus</taxon>
    </lineage>
</organism>
<protein>
    <recommendedName>
        <fullName evidence="3">Transposase</fullName>
    </recommendedName>
</protein>
<reference evidence="1 2" key="1">
    <citation type="submission" date="2018-06" db="EMBL/GenBank/DDBJ databases">
        <title>Complete genome sequence of Paracoccus mutanolyticus strain RSP-02 isolated from cellulosic waste.</title>
        <authorList>
            <person name="Amrutha R.N."/>
            <person name="Shrivastav A."/>
            <person name="Buddana S.K."/>
            <person name="Deshpande U."/>
            <person name="Prakasham R.S."/>
        </authorList>
    </citation>
    <scope>NUCLEOTIDE SEQUENCE [LARGE SCALE GENOMIC DNA]</scope>
    <source>
        <strain evidence="1 2">RSP-02</strain>
    </source>
</reference>
<evidence type="ECO:0000313" key="2">
    <source>
        <dbReference type="Proteomes" id="UP000249922"/>
    </source>
</evidence>
<evidence type="ECO:0000313" key="1">
    <source>
        <dbReference type="EMBL" id="AWX92330.1"/>
    </source>
</evidence>
<accession>A0ABN5M7J3</accession>
<dbReference type="EMBL" id="CP030239">
    <property type="protein sequence ID" value="AWX92330.1"/>
    <property type="molecule type" value="Genomic_DNA"/>
</dbReference>
<name>A0ABN5M7J3_9RHOB</name>